<organism evidence="1 2">
    <name type="scientific">Portunus trituberculatus</name>
    <name type="common">Swimming crab</name>
    <name type="synonym">Neptunus trituberculatus</name>
    <dbReference type="NCBI Taxonomy" id="210409"/>
    <lineage>
        <taxon>Eukaryota</taxon>
        <taxon>Metazoa</taxon>
        <taxon>Ecdysozoa</taxon>
        <taxon>Arthropoda</taxon>
        <taxon>Crustacea</taxon>
        <taxon>Multicrustacea</taxon>
        <taxon>Malacostraca</taxon>
        <taxon>Eumalacostraca</taxon>
        <taxon>Eucarida</taxon>
        <taxon>Decapoda</taxon>
        <taxon>Pleocyemata</taxon>
        <taxon>Brachyura</taxon>
        <taxon>Eubrachyura</taxon>
        <taxon>Portunoidea</taxon>
        <taxon>Portunidae</taxon>
        <taxon>Portuninae</taxon>
        <taxon>Portunus</taxon>
    </lineage>
</organism>
<dbReference type="Proteomes" id="UP000324222">
    <property type="component" value="Unassembled WGS sequence"/>
</dbReference>
<accession>A0A5B7KAW8</accession>
<protein>
    <submittedName>
        <fullName evidence="1">Uncharacterized protein</fullName>
    </submittedName>
</protein>
<reference evidence="1 2" key="1">
    <citation type="submission" date="2019-05" db="EMBL/GenBank/DDBJ databases">
        <title>Another draft genome of Portunus trituberculatus and its Hox gene families provides insights of decapod evolution.</title>
        <authorList>
            <person name="Jeong J.-H."/>
            <person name="Song I."/>
            <person name="Kim S."/>
            <person name="Choi T."/>
            <person name="Kim D."/>
            <person name="Ryu S."/>
            <person name="Kim W."/>
        </authorList>
    </citation>
    <scope>NUCLEOTIDE SEQUENCE [LARGE SCALE GENOMIC DNA]</scope>
    <source>
        <tissue evidence="1">Muscle</tissue>
    </source>
</reference>
<proteinExistence type="predicted"/>
<keyword evidence="2" id="KW-1185">Reference proteome</keyword>
<comment type="caution">
    <text evidence="1">The sequence shown here is derived from an EMBL/GenBank/DDBJ whole genome shotgun (WGS) entry which is preliminary data.</text>
</comment>
<evidence type="ECO:0000313" key="1">
    <source>
        <dbReference type="EMBL" id="MPD04310.1"/>
    </source>
</evidence>
<dbReference type="EMBL" id="VSRR010140439">
    <property type="protein sequence ID" value="MPD04310.1"/>
    <property type="molecule type" value="Genomic_DNA"/>
</dbReference>
<dbReference type="AlphaFoldDB" id="A0A5B7KAW8"/>
<gene>
    <name evidence="1" type="ORF">E2C01_099989</name>
</gene>
<evidence type="ECO:0000313" key="2">
    <source>
        <dbReference type="Proteomes" id="UP000324222"/>
    </source>
</evidence>
<name>A0A5B7KAW8_PORTR</name>
<sequence length="128" mass="14511">MWGFFTGIYGLNEVFLGSTLLHPASIPLLTLPSTTQSPFRPARGLPPFLSPTLHSDSHFIYHHLSSCLHLLLCCPHHHHLLNPYSHLIYHHLSPFPAPPSQIPAQARPPPRPLTNRTLQIQIYSTYRN</sequence>